<gene>
    <name evidence="2" type="ORF">G6F51_010126</name>
</gene>
<evidence type="ECO:0000313" key="3">
    <source>
        <dbReference type="Proteomes" id="UP000717996"/>
    </source>
</evidence>
<evidence type="ECO:0000256" key="1">
    <source>
        <dbReference type="RuleBase" id="RU365002"/>
    </source>
</evidence>
<comment type="caution">
    <text evidence="2">The sequence shown here is derived from an EMBL/GenBank/DDBJ whole genome shotgun (WGS) entry which is preliminary data.</text>
</comment>
<name>A0A9P6Y2E7_RHIOR</name>
<organism evidence="2 3">
    <name type="scientific">Rhizopus oryzae</name>
    <name type="common">Mucormycosis agent</name>
    <name type="synonym">Rhizopus arrhizus var. delemar</name>
    <dbReference type="NCBI Taxonomy" id="64495"/>
    <lineage>
        <taxon>Eukaryota</taxon>
        <taxon>Fungi</taxon>
        <taxon>Fungi incertae sedis</taxon>
        <taxon>Mucoromycota</taxon>
        <taxon>Mucoromycotina</taxon>
        <taxon>Mucoromycetes</taxon>
        <taxon>Mucorales</taxon>
        <taxon>Mucorineae</taxon>
        <taxon>Rhizopodaceae</taxon>
        <taxon>Rhizopus</taxon>
    </lineage>
</organism>
<comment type="catalytic activity">
    <reaction evidence="1">
        <text>queuosine 5'-phosphate + H2O = queuine + D-ribose 5-phosphate</text>
        <dbReference type="Rhea" id="RHEA:75387"/>
        <dbReference type="ChEBI" id="CHEBI:15377"/>
        <dbReference type="ChEBI" id="CHEBI:17433"/>
        <dbReference type="ChEBI" id="CHEBI:78346"/>
        <dbReference type="ChEBI" id="CHEBI:194371"/>
    </reaction>
    <physiologicalReaction direction="left-to-right" evidence="1">
        <dbReference type="Rhea" id="RHEA:75388"/>
    </physiologicalReaction>
</comment>
<accession>A0A9P6Y2E7</accession>
<dbReference type="OrthoDB" id="416777at2759"/>
<comment type="similarity">
    <text evidence="1">Belongs to the QNG1 protein family.</text>
</comment>
<sequence>MNVTDKSSSLPLGNFVEAVRSSCRSLVNKSSKVKVSKEGIDQFLNKLDKVQYQELAYDSTIRLPIKFDSMEEELNFVSLIDLLNFGSGYRLELHELADRGAFDTIRYGVMAMHIGGIPMDAKTWSEIDIFKVSEIFQFPIDKEVRHETLDFVTLTEPTALKPLAVGIASVLNTTGDYLLAHGYKDLAEFILDHAKKQPQDATYLTESLVKAFPGLHDHYTFQDDTVYLFKKAQILVYHIWFTLRDQVPDLFDFKDINELTVFADNVIPTMLAHLGILEISKEWQEMIESNQDLTEEVATTLRAASVVACDEIVKASNGLTTTGGLDVYLWRLGKVGDYRKVPRFQLKDTVMF</sequence>
<dbReference type="AlphaFoldDB" id="A0A9P6Y2E7"/>
<keyword evidence="1" id="KW-0378">Hydrolase</keyword>
<dbReference type="InterPro" id="IPR019438">
    <property type="entry name" value="Q_salvage"/>
</dbReference>
<dbReference type="Pfam" id="PF10343">
    <property type="entry name" value="Q_salvage"/>
    <property type="match status" value="1"/>
</dbReference>
<dbReference type="OMA" id="VACIHRR"/>
<dbReference type="GO" id="GO:0016787">
    <property type="term" value="F:hydrolase activity"/>
    <property type="evidence" value="ECO:0007669"/>
    <property type="project" value="UniProtKB-KW"/>
</dbReference>
<dbReference type="EC" id="3.2.2.-" evidence="1"/>
<proteinExistence type="inferred from homology"/>
<comment type="function">
    <text evidence="1">Catalyzes the hydrolysis of queuosine 5'-phosphate, releasing the nucleobase queuine (q). Is required for salvage of queuine from exogenous queuosine (Q) that is imported and then converted to queuosine 5'-phosphate intracellularly.</text>
</comment>
<evidence type="ECO:0000313" key="2">
    <source>
        <dbReference type="EMBL" id="KAG1537851.1"/>
    </source>
</evidence>
<protein>
    <recommendedName>
        <fullName evidence="1">Queuosine 5'-phosphate N-glycosylase/hydrolase</fullName>
        <ecNumber evidence="1">3.2.2.-</ecNumber>
    </recommendedName>
    <alternativeName>
        <fullName evidence="1">Queuosine-nucleotide N-glycosylase/hydrolase</fullName>
    </alternativeName>
</protein>
<dbReference type="PANTHER" id="PTHR21314">
    <property type="entry name" value="QUEUOSINE 5'-PHOSPHATE N-GLYCOSYLASE_HYDROLASE-RELATED"/>
    <property type="match status" value="1"/>
</dbReference>
<dbReference type="EMBL" id="JAANIT010002015">
    <property type="protein sequence ID" value="KAG1537851.1"/>
    <property type="molecule type" value="Genomic_DNA"/>
</dbReference>
<dbReference type="Proteomes" id="UP000717996">
    <property type="component" value="Unassembled WGS sequence"/>
</dbReference>
<reference evidence="2" key="1">
    <citation type="journal article" date="2020" name="Microb. Genom.">
        <title>Genetic diversity of clinical and environmental Mucorales isolates obtained from an investigation of mucormycosis cases among solid organ transplant recipients.</title>
        <authorList>
            <person name="Nguyen M.H."/>
            <person name="Kaul D."/>
            <person name="Muto C."/>
            <person name="Cheng S.J."/>
            <person name="Richter R.A."/>
            <person name="Bruno V.M."/>
            <person name="Liu G."/>
            <person name="Beyhan S."/>
            <person name="Sundermann A.J."/>
            <person name="Mounaud S."/>
            <person name="Pasculle A.W."/>
            <person name="Nierman W.C."/>
            <person name="Driscoll E."/>
            <person name="Cumbie R."/>
            <person name="Clancy C.J."/>
            <person name="Dupont C.L."/>
        </authorList>
    </citation>
    <scope>NUCLEOTIDE SEQUENCE</scope>
    <source>
        <strain evidence="2">GL16</strain>
    </source>
</reference>
<dbReference type="GO" id="GO:0006400">
    <property type="term" value="P:tRNA modification"/>
    <property type="evidence" value="ECO:0007669"/>
    <property type="project" value="TreeGrafter"/>
</dbReference>
<dbReference type="PANTHER" id="PTHR21314:SF1">
    <property type="entry name" value="QUEUOSINE SALVAGE PROTEIN"/>
    <property type="match status" value="1"/>
</dbReference>